<sequence length="290" mass="34617">MVRECVSLIMEEKVMPSRSEEYRLINTLRTVTEEEDGDMEEAVKTMRELQVETYGSMERKEKISVRFFEDKSPEIQELKLKFYKYMIDLNQHDGTYLDICRHYRAIYDTPVIQEDQDKKWSMMKYAKKVIEETPSYKSLLEQFTRMQLISQKNLCQLYESKLRDPKETDVFDQSEQGKKRWNDLKSRVVEHNIRIMAKYYTRITLKRMSELLDLSEAESEDFLSGMVVNHTVEAKTDRLKGIVDFTRHQEPNDMLNDWSNNISKLMGLVMKATHLINKEEMIHKLVHNEE</sequence>
<dbReference type="Pfam" id="PF18098">
    <property type="entry name" value="RPN5_C"/>
    <property type="match status" value="1"/>
</dbReference>
<dbReference type="InterPro" id="IPR000717">
    <property type="entry name" value="PCI_dom"/>
</dbReference>
<dbReference type="OrthoDB" id="268763at2759"/>
<dbReference type="SUPFAM" id="SSF46785">
    <property type="entry name" value="Winged helix' DNA-binding domain"/>
    <property type="match status" value="1"/>
</dbReference>
<dbReference type="PROSITE" id="PS50250">
    <property type="entry name" value="PCI"/>
    <property type="match status" value="1"/>
</dbReference>
<dbReference type="InterPro" id="IPR036390">
    <property type="entry name" value="WH_DNA-bd_sf"/>
</dbReference>
<organism evidence="3 4">
    <name type="scientific">Lepeophtheirus salmonis</name>
    <name type="common">Salmon louse</name>
    <name type="synonym">Caligus salmonis</name>
    <dbReference type="NCBI Taxonomy" id="72036"/>
    <lineage>
        <taxon>Eukaryota</taxon>
        <taxon>Metazoa</taxon>
        <taxon>Ecdysozoa</taxon>
        <taxon>Arthropoda</taxon>
        <taxon>Crustacea</taxon>
        <taxon>Multicrustacea</taxon>
        <taxon>Hexanauplia</taxon>
        <taxon>Copepoda</taxon>
        <taxon>Siphonostomatoida</taxon>
        <taxon>Caligidae</taxon>
        <taxon>Lepeophtheirus</taxon>
    </lineage>
</organism>
<dbReference type="FunFam" id="1.10.10.10:FF:000070">
    <property type="entry name" value="26S proteasome non-ATPase regulatory subunit 12"/>
    <property type="match status" value="1"/>
</dbReference>
<comment type="similarity">
    <text evidence="1">Belongs to the proteasome subunit p55 family.</text>
</comment>
<dbReference type="Proteomes" id="UP000675881">
    <property type="component" value="Chromosome 8"/>
</dbReference>
<reference evidence="3" key="1">
    <citation type="submission" date="2021-02" db="EMBL/GenBank/DDBJ databases">
        <authorList>
            <person name="Bekaert M."/>
        </authorList>
    </citation>
    <scope>NUCLEOTIDE SEQUENCE</scope>
    <source>
        <strain evidence="3">IoA-00</strain>
    </source>
</reference>
<dbReference type="AlphaFoldDB" id="A0A7R8HD76"/>
<gene>
    <name evidence="3" type="ORF">LSAA_14120</name>
</gene>
<dbReference type="GO" id="GO:0005634">
    <property type="term" value="C:nucleus"/>
    <property type="evidence" value="ECO:0007669"/>
    <property type="project" value="UniProtKB-ARBA"/>
</dbReference>
<accession>A0A7R8HD76</accession>
<dbReference type="GO" id="GO:0005737">
    <property type="term" value="C:cytoplasm"/>
    <property type="evidence" value="ECO:0007669"/>
    <property type="project" value="TreeGrafter"/>
</dbReference>
<dbReference type="PANTHER" id="PTHR10855:SF1">
    <property type="entry name" value="26S PROTEASOME NON-ATPASE REGULATORY SUBUNIT 12"/>
    <property type="match status" value="1"/>
</dbReference>
<dbReference type="PANTHER" id="PTHR10855">
    <property type="entry name" value="26S PROTEASOME NON-ATPASE REGULATORY SUBUNIT 12/COP9 SIGNALOSOME COMPLEX SUBUNIT 4"/>
    <property type="match status" value="1"/>
</dbReference>
<dbReference type="Pfam" id="PF22241">
    <property type="entry name" value="PSMD12-CSN4_N"/>
    <property type="match status" value="1"/>
</dbReference>
<dbReference type="GO" id="GO:0008541">
    <property type="term" value="C:proteasome regulatory particle, lid subcomplex"/>
    <property type="evidence" value="ECO:0007669"/>
    <property type="project" value="TreeGrafter"/>
</dbReference>
<dbReference type="InterPro" id="IPR040134">
    <property type="entry name" value="PSMD12/CSN4"/>
</dbReference>
<dbReference type="InterPro" id="IPR036388">
    <property type="entry name" value="WH-like_DNA-bd_sf"/>
</dbReference>
<keyword evidence="4" id="KW-1185">Reference proteome</keyword>
<dbReference type="InterPro" id="IPR054559">
    <property type="entry name" value="PSMD12-CSN4-like_N"/>
</dbReference>
<evidence type="ECO:0000313" key="4">
    <source>
        <dbReference type="Proteomes" id="UP000675881"/>
    </source>
</evidence>
<evidence type="ECO:0000256" key="1">
    <source>
        <dbReference type="ARBA" id="ARBA00006397"/>
    </source>
</evidence>
<dbReference type="EMBL" id="HG994587">
    <property type="protein sequence ID" value="CAF3024850.1"/>
    <property type="molecule type" value="Genomic_DNA"/>
</dbReference>
<protein>
    <submittedName>
        <fullName evidence="3">PSMD12</fullName>
    </submittedName>
</protein>
<name>A0A7R8HD76_LEPSM</name>
<keyword evidence="2" id="KW-0647">Proteasome</keyword>
<dbReference type="Gene3D" id="1.10.10.10">
    <property type="entry name" value="Winged helix-like DNA-binding domain superfamily/Winged helix DNA-binding domain"/>
    <property type="match status" value="1"/>
</dbReference>
<evidence type="ECO:0000313" key="3">
    <source>
        <dbReference type="EMBL" id="CAF3024850.1"/>
    </source>
</evidence>
<dbReference type="Pfam" id="PF01399">
    <property type="entry name" value="PCI"/>
    <property type="match status" value="1"/>
</dbReference>
<dbReference type="InterPro" id="IPR040896">
    <property type="entry name" value="RPN5_C"/>
</dbReference>
<evidence type="ECO:0000256" key="2">
    <source>
        <dbReference type="ARBA" id="ARBA00022942"/>
    </source>
</evidence>
<proteinExistence type="inferred from homology"/>
<dbReference type="SMART" id="SM00088">
    <property type="entry name" value="PINT"/>
    <property type="match status" value="1"/>
</dbReference>